<keyword evidence="8 14" id="KW-0256">Endoplasmic reticulum</keyword>
<dbReference type="Gene3D" id="3.40.720.10">
    <property type="entry name" value="Alkaline Phosphatase, subunit A"/>
    <property type="match status" value="1"/>
</dbReference>
<keyword evidence="18" id="KW-1185">Reference proteome</keyword>
<evidence type="ECO:0000313" key="18">
    <source>
        <dbReference type="Proteomes" id="UP000305067"/>
    </source>
</evidence>
<feature type="region of interest" description="Disordered" evidence="15">
    <location>
        <begin position="838"/>
        <end position="868"/>
    </location>
</feature>
<dbReference type="InterPro" id="IPR007070">
    <property type="entry name" value="GPI_EtnP_transferase_1"/>
</dbReference>
<evidence type="ECO:0000313" key="17">
    <source>
        <dbReference type="EMBL" id="TFL01311.1"/>
    </source>
</evidence>
<evidence type="ECO:0000256" key="2">
    <source>
        <dbReference type="ARBA" id="ARBA00004687"/>
    </source>
</evidence>
<dbReference type="Pfam" id="PF01663">
    <property type="entry name" value="Phosphodiest"/>
    <property type="match status" value="1"/>
</dbReference>
<feature type="transmembrane region" description="Helical" evidence="14">
    <location>
        <begin position="897"/>
        <end position="923"/>
    </location>
</feature>
<dbReference type="Proteomes" id="UP000305067">
    <property type="component" value="Unassembled WGS sequence"/>
</dbReference>
<keyword evidence="6 14" id="KW-0808">Transferase</keyword>
<evidence type="ECO:0000256" key="4">
    <source>
        <dbReference type="ARBA" id="ARBA00020831"/>
    </source>
</evidence>
<dbReference type="AlphaFoldDB" id="A0A5C3QLG4"/>
<feature type="transmembrane region" description="Helical" evidence="14">
    <location>
        <begin position="969"/>
        <end position="991"/>
    </location>
</feature>
<evidence type="ECO:0000256" key="15">
    <source>
        <dbReference type="SAM" id="MobiDB-lite"/>
    </source>
</evidence>
<evidence type="ECO:0000256" key="9">
    <source>
        <dbReference type="ARBA" id="ARBA00022989"/>
    </source>
</evidence>
<dbReference type="InterPro" id="IPR037671">
    <property type="entry name" value="PIGN_N"/>
</dbReference>
<dbReference type="GO" id="GO:0051377">
    <property type="term" value="F:mannose-ethanolamine phosphotransferase activity"/>
    <property type="evidence" value="ECO:0007669"/>
    <property type="project" value="UniProtKB-UniRule"/>
</dbReference>
<dbReference type="PANTHER" id="PTHR12250">
    <property type="entry name" value="PHOSPHATIDYLINOSITOL GLYCAN, CLASS N"/>
    <property type="match status" value="1"/>
</dbReference>
<keyword evidence="9 14" id="KW-1133">Transmembrane helix</keyword>
<name>A0A5C3QLG4_9AGAR</name>
<keyword evidence="5 14" id="KW-0337">GPI-anchor biosynthesis</keyword>
<feature type="transmembrane region" description="Helical" evidence="14">
    <location>
        <begin position="604"/>
        <end position="621"/>
    </location>
</feature>
<comment type="function">
    <text evidence="13 14">Ethanolamine phosphate transferase involved in glycosylphosphatidylinositol-anchor biosynthesis. Transfers ethanolamine phosphate to the first alpha-1,4-linked mannose of the glycosylphosphatidylinositol precursor of GPI-anchor.</text>
</comment>
<evidence type="ECO:0000259" key="16">
    <source>
        <dbReference type="Pfam" id="PF04987"/>
    </source>
</evidence>
<dbReference type="Pfam" id="PF04987">
    <property type="entry name" value="PigN"/>
    <property type="match status" value="1"/>
</dbReference>
<evidence type="ECO:0000256" key="7">
    <source>
        <dbReference type="ARBA" id="ARBA00022692"/>
    </source>
</evidence>
<dbReference type="EC" id="2.-.-.-" evidence="14"/>
<feature type="transmembrane region" description="Helical" evidence="14">
    <location>
        <begin position="664"/>
        <end position="689"/>
    </location>
</feature>
<dbReference type="OrthoDB" id="2748310at2759"/>
<dbReference type="GO" id="GO:0006506">
    <property type="term" value="P:GPI anchor biosynthetic process"/>
    <property type="evidence" value="ECO:0007669"/>
    <property type="project" value="UniProtKB-UniPathway"/>
</dbReference>
<keyword evidence="12" id="KW-0961">Cell wall biogenesis/degradation</keyword>
<dbReference type="GO" id="GO:0071555">
    <property type="term" value="P:cell wall organization"/>
    <property type="evidence" value="ECO:0007669"/>
    <property type="project" value="UniProtKB-KW"/>
</dbReference>
<feature type="domain" description="GPI ethanolamine phosphate transferase 1 C-terminal" evidence="16">
    <location>
        <begin position="597"/>
        <end position="995"/>
    </location>
</feature>
<dbReference type="PANTHER" id="PTHR12250:SF0">
    <property type="entry name" value="GPI ETHANOLAMINE PHOSPHATE TRANSFERASE 1"/>
    <property type="match status" value="1"/>
</dbReference>
<dbReference type="InterPro" id="IPR002591">
    <property type="entry name" value="Phosphodiest/P_Trfase"/>
</dbReference>
<feature type="transmembrane region" description="Helical" evidence="14">
    <location>
        <begin position="1003"/>
        <end position="1027"/>
    </location>
</feature>
<evidence type="ECO:0000256" key="11">
    <source>
        <dbReference type="ARBA" id="ARBA00023180"/>
    </source>
</evidence>
<evidence type="ECO:0000256" key="6">
    <source>
        <dbReference type="ARBA" id="ARBA00022679"/>
    </source>
</evidence>
<feature type="transmembrane region" description="Helical" evidence="14">
    <location>
        <begin position="808"/>
        <end position="827"/>
    </location>
</feature>
<comment type="pathway">
    <text evidence="2 14">Glycolipid biosynthesis; glycosylphosphatidylinositol-anchor biosynthesis.</text>
</comment>
<feature type="transmembrane region" description="Helical" evidence="14">
    <location>
        <begin position="633"/>
        <end position="652"/>
    </location>
</feature>
<evidence type="ECO:0000256" key="8">
    <source>
        <dbReference type="ARBA" id="ARBA00022824"/>
    </source>
</evidence>
<keyword evidence="7 14" id="KW-0812">Transmembrane</keyword>
<dbReference type="InterPro" id="IPR017850">
    <property type="entry name" value="Alkaline_phosphatase_core_sf"/>
</dbReference>
<feature type="transmembrane region" description="Helical" evidence="14">
    <location>
        <begin position="582"/>
        <end position="598"/>
    </location>
</feature>
<organism evidence="17 18">
    <name type="scientific">Pterulicium gracile</name>
    <dbReference type="NCBI Taxonomy" id="1884261"/>
    <lineage>
        <taxon>Eukaryota</taxon>
        <taxon>Fungi</taxon>
        <taxon>Dikarya</taxon>
        <taxon>Basidiomycota</taxon>
        <taxon>Agaricomycotina</taxon>
        <taxon>Agaricomycetes</taxon>
        <taxon>Agaricomycetidae</taxon>
        <taxon>Agaricales</taxon>
        <taxon>Pleurotineae</taxon>
        <taxon>Pterulaceae</taxon>
        <taxon>Pterulicium</taxon>
    </lineage>
</organism>
<dbReference type="UniPathway" id="UPA00196"/>
<feature type="compositionally biased region" description="Gly residues" evidence="15">
    <location>
        <begin position="846"/>
        <end position="857"/>
    </location>
</feature>
<gene>
    <name evidence="17" type="ORF">BDV98DRAFT_650072</name>
</gene>
<keyword evidence="11" id="KW-0325">Glycoprotein</keyword>
<feature type="transmembrane region" description="Helical" evidence="14">
    <location>
        <begin position="935"/>
        <end position="957"/>
    </location>
</feature>
<evidence type="ECO:0000256" key="12">
    <source>
        <dbReference type="ARBA" id="ARBA00023316"/>
    </source>
</evidence>
<protein>
    <recommendedName>
        <fullName evidence="4 14">GPI ethanolamine phosphate transferase 1</fullName>
        <ecNumber evidence="14">2.-.-.-</ecNumber>
    </recommendedName>
</protein>
<reference evidence="17 18" key="1">
    <citation type="journal article" date="2019" name="Nat. Ecol. Evol.">
        <title>Megaphylogeny resolves global patterns of mushroom evolution.</title>
        <authorList>
            <person name="Varga T."/>
            <person name="Krizsan K."/>
            <person name="Foldi C."/>
            <person name="Dima B."/>
            <person name="Sanchez-Garcia M."/>
            <person name="Sanchez-Ramirez S."/>
            <person name="Szollosi G.J."/>
            <person name="Szarkandi J.G."/>
            <person name="Papp V."/>
            <person name="Albert L."/>
            <person name="Andreopoulos W."/>
            <person name="Angelini C."/>
            <person name="Antonin V."/>
            <person name="Barry K.W."/>
            <person name="Bougher N.L."/>
            <person name="Buchanan P."/>
            <person name="Buyck B."/>
            <person name="Bense V."/>
            <person name="Catcheside P."/>
            <person name="Chovatia M."/>
            <person name="Cooper J."/>
            <person name="Damon W."/>
            <person name="Desjardin D."/>
            <person name="Finy P."/>
            <person name="Geml J."/>
            <person name="Haridas S."/>
            <person name="Hughes K."/>
            <person name="Justo A."/>
            <person name="Karasinski D."/>
            <person name="Kautmanova I."/>
            <person name="Kiss B."/>
            <person name="Kocsube S."/>
            <person name="Kotiranta H."/>
            <person name="LaButti K.M."/>
            <person name="Lechner B.E."/>
            <person name="Liimatainen K."/>
            <person name="Lipzen A."/>
            <person name="Lukacs Z."/>
            <person name="Mihaltcheva S."/>
            <person name="Morgado L.N."/>
            <person name="Niskanen T."/>
            <person name="Noordeloos M.E."/>
            <person name="Ohm R.A."/>
            <person name="Ortiz-Santana B."/>
            <person name="Ovrebo C."/>
            <person name="Racz N."/>
            <person name="Riley R."/>
            <person name="Savchenko A."/>
            <person name="Shiryaev A."/>
            <person name="Soop K."/>
            <person name="Spirin V."/>
            <person name="Szebenyi C."/>
            <person name="Tomsovsky M."/>
            <person name="Tulloss R.E."/>
            <person name="Uehling J."/>
            <person name="Grigoriev I.V."/>
            <person name="Vagvolgyi C."/>
            <person name="Papp T."/>
            <person name="Martin F.M."/>
            <person name="Miettinen O."/>
            <person name="Hibbett D.S."/>
            <person name="Nagy L.G."/>
        </authorList>
    </citation>
    <scope>NUCLEOTIDE SEQUENCE [LARGE SCALE GENOMIC DNA]</scope>
    <source>
        <strain evidence="17 18">CBS 309.79</strain>
    </source>
</reference>
<dbReference type="SUPFAM" id="SSF53649">
    <property type="entry name" value="Alkaline phosphatase-like"/>
    <property type="match status" value="1"/>
</dbReference>
<evidence type="ECO:0000256" key="3">
    <source>
        <dbReference type="ARBA" id="ARBA00008400"/>
    </source>
</evidence>
<dbReference type="FunFam" id="3.40.720.10:FF:000015">
    <property type="entry name" value="GPI ethanolamine phosphate transferase 1"/>
    <property type="match status" value="1"/>
</dbReference>
<comment type="similarity">
    <text evidence="3 14">Belongs to the PIGG/PIGN/PIGO family. PIGN subfamily.</text>
</comment>
<dbReference type="EMBL" id="ML178825">
    <property type="protein sequence ID" value="TFL01311.1"/>
    <property type="molecule type" value="Genomic_DNA"/>
</dbReference>
<evidence type="ECO:0000256" key="1">
    <source>
        <dbReference type="ARBA" id="ARBA00004477"/>
    </source>
</evidence>
<dbReference type="InterPro" id="IPR017852">
    <property type="entry name" value="GPI_EtnP_transferase_1_C"/>
</dbReference>
<feature type="transmembrane region" description="Helical" evidence="14">
    <location>
        <begin position="524"/>
        <end position="545"/>
    </location>
</feature>
<dbReference type="CDD" id="cd16020">
    <property type="entry name" value="GPI_EPT_1"/>
    <property type="match status" value="1"/>
</dbReference>
<comment type="subcellular location">
    <subcellularLocation>
        <location evidence="1 14">Endoplasmic reticulum membrane</location>
        <topology evidence="1 14">Multi-pass membrane protein</topology>
    </subcellularLocation>
</comment>
<keyword evidence="10 14" id="KW-0472">Membrane</keyword>
<evidence type="ECO:0000256" key="13">
    <source>
        <dbReference type="ARBA" id="ARBA00024850"/>
    </source>
</evidence>
<dbReference type="STRING" id="1884261.A0A5C3QLG4"/>
<dbReference type="GO" id="GO:0005789">
    <property type="term" value="C:endoplasmic reticulum membrane"/>
    <property type="evidence" value="ECO:0007669"/>
    <property type="project" value="UniProtKB-SubCell"/>
</dbReference>
<evidence type="ECO:0000256" key="10">
    <source>
        <dbReference type="ARBA" id="ARBA00023136"/>
    </source>
</evidence>
<evidence type="ECO:0000256" key="14">
    <source>
        <dbReference type="RuleBase" id="RU367138"/>
    </source>
</evidence>
<feature type="transmembrane region" description="Helical" evidence="14">
    <location>
        <begin position="557"/>
        <end position="575"/>
    </location>
</feature>
<proteinExistence type="inferred from homology"/>
<evidence type="ECO:0000256" key="5">
    <source>
        <dbReference type="ARBA" id="ARBA00022502"/>
    </source>
</evidence>
<accession>A0A5C3QLG4</accession>
<sequence>MTIRLLLLGIVFHIVFIYTVFDCYFTSPIVPIPNHHAFHADKPLADRLVFIVGDGLRADLLFSLGAFHTHVPGVPPNTTIAPHLRSIVQSRGAYGISHTRVPTESRPGHVALIGGMYEDVSAVTKGWKVNPVEFDSVFNQSGGTWAFGSPDILPMFEKGAEGGRVRTWCYDEGDEDFSSDATKLDVWVQKRLVELLANATTDAQLEQDLRQPKTVFFLHLLGLDTTGHGFRPHSKEYMNNIHTVDTIVKSAESAIENFYGNDGRTAYLFTADHGMSVMGNHGDGHPDNTRTPLIAWGSGFRSPVSSAASPAPAYSGIPTLPQSYLAPFGLDETLRVDAEQADVASLMSAVLGLGWPVNGVGVVPDVKTPLSGENSGYLDLGEGDERKKNLAELGLVNAKVICEQYRVKDALKEKHSLLYQYFPLLSAPVTPQNAFAYMGQQTIRNVSNTSPVDGQTVFQAPSEDQKPNVTPGGTSPQSLMEYRLALVRELIDEGSYERARHESYELIKDGLEGLKYLHTYDRTLLTILITLAYTGWITYVFIYIANSSSPPQAIHPALAYAMRIVLFGAWSIFFAQKNPWTYGLYVVFPVFFWGSAVAYTHREIWSYGFALIGGLWPLWVFATAQTKFGLKDYVLVLAWMGSCAVSAVFPMLDVERREEVQTVMAGGLTISLIGFLSLLALRSYAIALVPPTADQLTKLKVQAWRQKMQSRIITQLGTVAYVMAITKKTSAALKGGEGLTGLLQVAGWVGLVIPIIKPFLDAISLPPSPLLDLPQSKAAQLVPVYARLLTIFLALAPTFVILSISSEGLFFVAYCATLVLWVEMEVINRRGPQDVVSAPGNKQVGGVKGAGAEGTSGEGSALSKGDSGEKKKKSVSWVEVVKIENGRYEFRWDDLRVALFFLFFVQVGFFGTGNVASISSFYLEPVFRLVVVFRPFVMAALLIFKIVAPYIMLSACFASLNARLGMPPLSLFVVSLGLTDVMTMAFFFNITDTGSWLEIGQSITFFCIASLLLVWAAGICGAGGLLLGESLDGVRGRGGRVKKE</sequence>
<feature type="transmembrane region" description="Helical" evidence="14">
    <location>
        <begin position="6"/>
        <end position="25"/>
    </location>
</feature>
<feature type="region of interest" description="Disordered" evidence="15">
    <location>
        <begin position="452"/>
        <end position="475"/>
    </location>
</feature>